<dbReference type="EMBL" id="BMHQ01000004">
    <property type="protein sequence ID" value="GGE13538.1"/>
    <property type="molecule type" value="Genomic_DNA"/>
</dbReference>
<dbReference type="InterPro" id="IPR011576">
    <property type="entry name" value="Pyridox_Oxase_N"/>
</dbReference>
<evidence type="ECO:0000313" key="3">
    <source>
        <dbReference type="EMBL" id="GGE13538.1"/>
    </source>
</evidence>
<dbReference type="AlphaFoldDB" id="A0A8J2VI61"/>
<gene>
    <name evidence="3" type="ORF">GCM10011571_13730</name>
</gene>
<dbReference type="InterPro" id="IPR012349">
    <property type="entry name" value="Split_barrel_FMN-bd"/>
</dbReference>
<dbReference type="Gene3D" id="2.30.110.10">
    <property type="entry name" value="Electron Transport, Fmn-binding Protein, Chain A"/>
    <property type="match status" value="1"/>
</dbReference>
<dbReference type="RefSeq" id="WP_229751862.1">
    <property type="nucleotide sequence ID" value="NZ_BMHQ01000004.1"/>
</dbReference>
<reference evidence="3" key="2">
    <citation type="submission" date="2020-09" db="EMBL/GenBank/DDBJ databases">
        <authorList>
            <person name="Sun Q."/>
            <person name="Zhou Y."/>
        </authorList>
    </citation>
    <scope>NUCLEOTIDE SEQUENCE</scope>
    <source>
        <strain evidence="3">CGMCC 1.15179</strain>
    </source>
</reference>
<name>A0A8J2VI61_9BACL</name>
<keyword evidence="4" id="KW-1185">Reference proteome</keyword>
<dbReference type="SUPFAM" id="SSF50475">
    <property type="entry name" value="FMN-binding split barrel"/>
    <property type="match status" value="1"/>
</dbReference>
<dbReference type="PANTHER" id="PTHR42815:SF2">
    <property type="entry name" value="FAD-BINDING, PUTATIVE (AFU_ORTHOLOGUE AFUA_6G07600)-RELATED"/>
    <property type="match status" value="1"/>
</dbReference>
<reference evidence="3" key="1">
    <citation type="journal article" date="2014" name="Int. J. Syst. Evol. Microbiol.">
        <title>Complete genome sequence of Corynebacterium casei LMG S-19264T (=DSM 44701T), isolated from a smear-ripened cheese.</title>
        <authorList>
            <consortium name="US DOE Joint Genome Institute (JGI-PGF)"/>
            <person name="Walter F."/>
            <person name="Albersmeier A."/>
            <person name="Kalinowski J."/>
            <person name="Ruckert C."/>
        </authorList>
    </citation>
    <scope>NUCLEOTIDE SEQUENCE</scope>
    <source>
        <strain evidence="3">CGMCC 1.15179</strain>
    </source>
</reference>
<dbReference type="Proteomes" id="UP000625210">
    <property type="component" value="Unassembled WGS sequence"/>
</dbReference>
<evidence type="ECO:0000313" key="4">
    <source>
        <dbReference type="Proteomes" id="UP000625210"/>
    </source>
</evidence>
<feature type="domain" description="Pyridoxamine 5'-phosphate oxidase N-terminal" evidence="2">
    <location>
        <begin position="79"/>
        <end position="208"/>
    </location>
</feature>
<organism evidence="3 4">
    <name type="scientific">Marinithermofilum abyssi</name>
    <dbReference type="NCBI Taxonomy" id="1571185"/>
    <lineage>
        <taxon>Bacteria</taxon>
        <taxon>Bacillati</taxon>
        <taxon>Bacillota</taxon>
        <taxon>Bacilli</taxon>
        <taxon>Bacillales</taxon>
        <taxon>Thermoactinomycetaceae</taxon>
        <taxon>Marinithermofilum</taxon>
    </lineage>
</organism>
<feature type="compositionally biased region" description="Basic and acidic residues" evidence="1">
    <location>
        <begin position="32"/>
        <end position="50"/>
    </location>
</feature>
<evidence type="ECO:0000256" key="1">
    <source>
        <dbReference type="SAM" id="MobiDB-lite"/>
    </source>
</evidence>
<sequence length="254" mass="29156">MWTRYYNRLARKFQKGKSLIAQQLGNTPSASVEEKSGLPDSHPEMPGSRGEHLLQERYGTTKQALTFYNYQMLDRLNDIMKEYIAEQEMVFIATSDARGECDCSFRAGEPGFVRVLDDKYLIYPEYRGNGVMASLGNITENPHIGMVFIDFFRTAVGLHVNGKAKIFENEDLLSQPGLPDVIRQDIFTEGGRTPERWVMVEVEEAYIHCSKHIPRLKKLDKEIDWGTDDTVKKGGDYFKAKNEKRPWDAFVSQK</sequence>
<dbReference type="Pfam" id="PF01243">
    <property type="entry name" value="PNPOx_N"/>
    <property type="match status" value="1"/>
</dbReference>
<comment type="caution">
    <text evidence="3">The sequence shown here is derived from an EMBL/GenBank/DDBJ whole genome shotgun (WGS) entry which is preliminary data.</text>
</comment>
<protein>
    <recommendedName>
        <fullName evidence="2">Pyridoxamine 5'-phosphate oxidase N-terminal domain-containing protein</fullName>
    </recommendedName>
</protein>
<dbReference type="PANTHER" id="PTHR42815">
    <property type="entry name" value="FAD-BINDING, PUTATIVE (AFU_ORTHOLOGUE AFUA_6G07600)-RELATED"/>
    <property type="match status" value="1"/>
</dbReference>
<feature type="region of interest" description="Disordered" evidence="1">
    <location>
        <begin position="24"/>
        <end position="50"/>
    </location>
</feature>
<evidence type="ECO:0000259" key="2">
    <source>
        <dbReference type="Pfam" id="PF01243"/>
    </source>
</evidence>
<proteinExistence type="predicted"/>
<accession>A0A8J2VI61</accession>